<dbReference type="InterPro" id="IPR000843">
    <property type="entry name" value="HTH_LacI"/>
</dbReference>
<dbReference type="InterPro" id="IPR046335">
    <property type="entry name" value="LacI/GalR-like_sensor"/>
</dbReference>
<dbReference type="Gene3D" id="1.10.260.40">
    <property type="entry name" value="lambda repressor-like DNA-binding domains"/>
    <property type="match status" value="1"/>
</dbReference>
<dbReference type="SMART" id="SM00354">
    <property type="entry name" value="HTH_LACI"/>
    <property type="match status" value="1"/>
</dbReference>
<reference evidence="5 6" key="1">
    <citation type="submission" date="2018-08" db="EMBL/GenBank/DDBJ databases">
        <title>Paenibacillus sp. M4BSY-1, whole genome shotgun sequence.</title>
        <authorList>
            <person name="Tuo L."/>
        </authorList>
    </citation>
    <scope>NUCLEOTIDE SEQUENCE [LARGE SCALE GENOMIC DNA]</scope>
    <source>
        <strain evidence="5 6">M4BSY-1</strain>
    </source>
</reference>
<dbReference type="PANTHER" id="PTHR30146">
    <property type="entry name" value="LACI-RELATED TRANSCRIPTIONAL REPRESSOR"/>
    <property type="match status" value="1"/>
</dbReference>
<dbReference type="PROSITE" id="PS50932">
    <property type="entry name" value="HTH_LACI_2"/>
    <property type="match status" value="1"/>
</dbReference>
<dbReference type="InterPro" id="IPR028082">
    <property type="entry name" value="Peripla_BP_I"/>
</dbReference>
<evidence type="ECO:0000256" key="2">
    <source>
        <dbReference type="ARBA" id="ARBA00023125"/>
    </source>
</evidence>
<keyword evidence="6" id="KW-1185">Reference proteome</keyword>
<comment type="caution">
    <text evidence="5">The sequence shown here is derived from an EMBL/GenBank/DDBJ whole genome shotgun (WGS) entry which is preliminary data.</text>
</comment>
<dbReference type="Pfam" id="PF00356">
    <property type="entry name" value="LacI"/>
    <property type="match status" value="1"/>
</dbReference>
<protein>
    <submittedName>
        <fullName evidence="5">LacI family transcriptional regulator</fullName>
    </submittedName>
</protein>
<accession>A0A371PG67</accession>
<keyword evidence="1" id="KW-0805">Transcription regulation</keyword>
<feature type="domain" description="HTH lacI-type" evidence="4">
    <location>
        <begin position="2"/>
        <end position="56"/>
    </location>
</feature>
<dbReference type="RefSeq" id="WP_116046647.1">
    <property type="nucleotide sequence ID" value="NZ_QUBQ01000002.1"/>
</dbReference>
<dbReference type="PANTHER" id="PTHR30146:SF109">
    <property type="entry name" value="HTH-TYPE TRANSCRIPTIONAL REGULATOR GALS"/>
    <property type="match status" value="1"/>
</dbReference>
<proteinExistence type="predicted"/>
<dbReference type="OrthoDB" id="9788209at2"/>
<dbReference type="Gene3D" id="3.40.50.2300">
    <property type="match status" value="2"/>
</dbReference>
<evidence type="ECO:0000313" key="5">
    <source>
        <dbReference type="EMBL" id="REK74922.1"/>
    </source>
</evidence>
<dbReference type="PRINTS" id="PR00036">
    <property type="entry name" value="HTHLACI"/>
</dbReference>
<evidence type="ECO:0000256" key="1">
    <source>
        <dbReference type="ARBA" id="ARBA00023015"/>
    </source>
</evidence>
<dbReference type="SUPFAM" id="SSF53822">
    <property type="entry name" value="Periplasmic binding protein-like I"/>
    <property type="match status" value="1"/>
</dbReference>
<dbReference type="Proteomes" id="UP000261905">
    <property type="component" value="Unassembled WGS sequence"/>
</dbReference>
<keyword evidence="2" id="KW-0238">DNA-binding</keyword>
<dbReference type="AlphaFoldDB" id="A0A371PG67"/>
<evidence type="ECO:0000259" key="4">
    <source>
        <dbReference type="PROSITE" id="PS50932"/>
    </source>
</evidence>
<keyword evidence="3" id="KW-0804">Transcription</keyword>
<dbReference type="InterPro" id="IPR010982">
    <property type="entry name" value="Lambda_DNA-bd_dom_sf"/>
</dbReference>
<dbReference type="CDD" id="cd01392">
    <property type="entry name" value="HTH_LacI"/>
    <property type="match status" value="1"/>
</dbReference>
<dbReference type="GO" id="GO:0003700">
    <property type="term" value="F:DNA-binding transcription factor activity"/>
    <property type="evidence" value="ECO:0007669"/>
    <property type="project" value="TreeGrafter"/>
</dbReference>
<dbReference type="SUPFAM" id="SSF47413">
    <property type="entry name" value="lambda repressor-like DNA-binding domains"/>
    <property type="match status" value="1"/>
</dbReference>
<dbReference type="GO" id="GO:0000976">
    <property type="term" value="F:transcription cis-regulatory region binding"/>
    <property type="evidence" value="ECO:0007669"/>
    <property type="project" value="TreeGrafter"/>
</dbReference>
<name>A0A371PG67_9BACL</name>
<dbReference type="Pfam" id="PF13377">
    <property type="entry name" value="Peripla_BP_3"/>
    <property type="match status" value="1"/>
</dbReference>
<evidence type="ECO:0000313" key="6">
    <source>
        <dbReference type="Proteomes" id="UP000261905"/>
    </source>
</evidence>
<dbReference type="CDD" id="cd06294">
    <property type="entry name" value="PBP1_MalR-like"/>
    <property type="match status" value="1"/>
</dbReference>
<organism evidence="5 6">
    <name type="scientific">Paenibacillus paeoniae</name>
    <dbReference type="NCBI Taxonomy" id="2292705"/>
    <lineage>
        <taxon>Bacteria</taxon>
        <taxon>Bacillati</taxon>
        <taxon>Bacillota</taxon>
        <taxon>Bacilli</taxon>
        <taxon>Bacillales</taxon>
        <taxon>Paenibacillaceae</taxon>
        <taxon>Paenibacillus</taxon>
    </lineage>
</organism>
<sequence length="342" mass="37799">MVTIKDIAKAAGVSPSTVSRVVSNHPRISKATSMKVKKIMDEMGYHPNLMAKSLVSKSTRTLAIMLPRPAEELFQDFFFGELLRGILTQSTRAGYDMLLAAATSPQDENETISRLVFGRRVDGVILLSARTNDPLIDILNNHNFPTVLIGRSEGHQNILSVDNDNEQAAYDATQHMIIQGHERIGFVSGPPNLTVSHDRMAGYRKAMKDAGLAMRSEWIVEGEFLQQSGYRAMSFMMSLPERPSGLVVIDDVVGFGVLRGLNELGYSVPNDISLVSFNNIALSELATPPISSIDIGTYQLGYTASQLLIRRIMGEDIHQPRMIIPHRLIVRDSSIQAVHKRS</sequence>
<dbReference type="EMBL" id="QUBQ01000002">
    <property type="protein sequence ID" value="REK74922.1"/>
    <property type="molecule type" value="Genomic_DNA"/>
</dbReference>
<dbReference type="PROSITE" id="PS00356">
    <property type="entry name" value="HTH_LACI_1"/>
    <property type="match status" value="1"/>
</dbReference>
<gene>
    <name evidence="5" type="ORF">DX130_14830</name>
</gene>
<evidence type="ECO:0000256" key="3">
    <source>
        <dbReference type="ARBA" id="ARBA00023163"/>
    </source>
</evidence>